<dbReference type="EMBL" id="MN740694">
    <property type="protein sequence ID" value="QHU07923.1"/>
    <property type="molecule type" value="Genomic_DNA"/>
</dbReference>
<dbReference type="PANTHER" id="PTHR12117:SF0">
    <property type="entry name" value="PROLYL 3-HYDROXYLASE OGFOD1"/>
    <property type="match status" value="1"/>
</dbReference>
<sequence>MDNNESLEQTTIMRQLTEKYQTASPFPHIVIDNFWDEEELNKATDEIENMPEHVWTGNLDGTSNESIVQQKKMALNLPESLEGYAPTMQRVMRTLNSHQFISWLERLTNIQGLYADDKNLGGGLHRTRNGGKLSIHSDFNYHPITLQHRRINALLYLNRDWKYNGNLELWEPDMSRCVHSISPIFNRLVVFNTTDKALHGHPEKLVCPDDVSRLSLAMYYYSDDRPNDEKGPFHMAKWYERPNIGY</sequence>
<dbReference type="InterPro" id="IPR044862">
    <property type="entry name" value="Pro_4_hyd_alph_FE2OG_OXY"/>
</dbReference>
<protein>
    <recommendedName>
        <fullName evidence="1">Prolyl 4-hydroxylase alpha subunit Fe(2+) 2OG dioxygenase domain-containing protein</fullName>
    </recommendedName>
</protein>
<feature type="domain" description="Prolyl 4-hydroxylase alpha subunit Fe(2+) 2OG dioxygenase" evidence="1">
    <location>
        <begin position="124"/>
        <end position="221"/>
    </location>
</feature>
<dbReference type="PANTHER" id="PTHR12117">
    <property type="entry name" value="HISTONE ACETYLTRANSFERASE COMPLEX"/>
    <property type="match status" value="1"/>
</dbReference>
<dbReference type="AlphaFoldDB" id="A0A6C0JRD9"/>
<name>A0A6C0JRD9_9ZZZZ</name>
<proteinExistence type="predicted"/>
<reference evidence="2" key="1">
    <citation type="journal article" date="2020" name="Nature">
        <title>Giant virus diversity and host interactions through global metagenomics.</title>
        <authorList>
            <person name="Schulz F."/>
            <person name="Roux S."/>
            <person name="Paez-Espino D."/>
            <person name="Jungbluth S."/>
            <person name="Walsh D.A."/>
            <person name="Denef V.J."/>
            <person name="McMahon K.D."/>
            <person name="Konstantinidis K.T."/>
            <person name="Eloe-Fadrosh E.A."/>
            <person name="Kyrpides N.C."/>
            <person name="Woyke T."/>
        </authorList>
    </citation>
    <scope>NUCLEOTIDE SEQUENCE</scope>
    <source>
        <strain evidence="2">GVMAG-S-1062768-28</strain>
    </source>
</reference>
<dbReference type="SUPFAM" id="SSF51197">
    <property type="entry name" value="Clavaminate synthase-like"/>
    <property type="match status" value="1"/>
</dbReference>
<evidence type="ECO:0000313" key="2">
    <source>
        <dbReference type="EMBL" id="QHU07923.1"/>
    </source>
</evidence>
<dbReference type="Pfam" id="PF13640">
    <property type="entry name" value="2OG-FeII_Oxy_3"/>
    <property type="match status" value="1"/>
</dbReference>
<dbReference type="InterPro" id="IPR051842">
    <property type="entry name" value="uS12_prolyl_hydroxylase"/>
</dbReference>
<evidence type="ECO:0000259" key="1">
    <source>
        <dbReference type="Pfam" id="PF13640"/>
    </source>
</evidence>
<dbReference type="Gene3D" id="2.60.120.620">
    <property type="entry name" value="q2cbj1_9rhob like domain"/>
    <property type="match status" value="1"/>
</dbReference>
<organism evidence="2">
    <name type="scientific">viral metagenome</name>
    <dbReference type="NCBI Taxonomy" id="1070528"/>
    <lineage>
        <taxon>unclassified sequences</taxon>
        <taxon>metagenomes</taxon>
        <taxon>organismal metagenomes</taxon>
    </lineage>
</organism>
<accession>A0A6C0JRD9</accession>